<evidence type="ECO:0000313" key="1">
    <source>
        <dbReference type="EMBL" id="OXA43064.1"/>
    </source>
</evidence>
<dbReference type="Gene3D" id="3.30.200.20">
    <property type="entry name" value="Phosphorylase Kinase, domain 1"/>
    <property type="match status" value="1"/>
</dbReference>
<sequence>MDSNGSHKLDYNLLGRFLGAGSFGYVFKKNSSVPTAVKIIFKEEVHQQELNRQNEPHNRGDDALSLLHEYNIMEESKTSHPNIVSIFKCGKLVITLNDIGELTKVSDTIDNEDAQEKLELLLIKASRGTPFTLFTIEMELCGQNLRSWLHSNSHRKYDLPELIVAMTRPIPEERFKDIENLVFSTNENYYFVPTQVEILHSVTCTQEIASILEADNGTRKLVISLINNSYDEILVTKSNIELIGESQEGVIIAGIKIGANASKVSIMNLSIALDHQLLIEYGSSYNLVKNVRFLGGSNKNRNICEIRGTRNVAKQLSFGNVAETAIGTSGFYNSFQDVVIERANIAVHINGEGIRLKNVVCKDFIENGITTFKSNSILEDCVMRSKRIPKITCNSRDITNVNMSPCGLSGWAGCDGLFAAGCIFEGVQVRYNCAVRLENVACGKVTLLQGERNKVTNCWGNVFYDVSSSSEMIDCHFGEIFKGRIPEERIVVATSKIEDFA</sequence>
<dbReference type="Proteomes" id="UP000198287">
    <property type="component" value="Unassembled WGS sequence"/>
</dbReference>
<accession>A0A226DDY7</accession>
<organism evidence="1 2">
    <name type="scientific">Folsomia candida</name>
    <name type="common">Springtail</name>
    <dbReference type="NCBI Taxonomy" id="158441"/>
    <lineage>
        <taxon>Eukaryota</taxon>
        <taxon>Metazoa</taxon>
        <taxon>Ecdysozoa</taxon>
        <taxon>Arthropoda</taxon>
        <taxon>Hexapoda</taxon>
        <taxon>Collembola</taxon>
        <taxon>Entomobryomorpha</taxon>
        <taxon>Isotomoidea</taxon>
        <taxon>Isotomidae</taxon>
        <taxon>Proisotominae</taxon>
        <taxon>Folsomia</taxon>
    </lineage>
</organism>
<reference evidence="1 2" key="1">
    <citation type="submission" date="2015-12" db="EMBL/GenBank/DDBJ databases">
        <title>The genome of Folsomia candida.</title>
        <authorList>
            <person name="Faddeeva A."/>
            <person name="Derks M.F."/>
            <person name="Anvar Y."/>
            <person name="Smit S."/>
            <person name="Van Straalen N."/>
            <person name="Roelofs D."/>
        </authorList>
    </citation>
    <scope>NUCLEOTIDE SEQUENCE [LARGE SCALE GENOMIC DNA]</scope>
    <source>
        <strain evidence="1 2">VU population</strain>
        <tissue evidence="1">Whole body</tissue>
    </source>
</reference>
<dbReference type="AlphaFoldDB" id="A0A226DDY7"/>
<evidence type="ECO:0000313" key="2">
    <source>
        <dbReference type="Proteomes" id="UP000198287"/>
    </source>
</evidence>
<dbReference type="SUPFAM" id="SSF56112">
    <property type="entry name" value="Protein kinase-like (PK-like)"/>
    <property type="match status" value="1"/>
</dbReference>
<evidence type="ECO:0008006" key="3">
    <source>
        <dbReference type="Google" id="ProtNLM"/>
    </source>
</evidence>
<keyword evidence="2" id="KW-1185">Reference proteome</keyword>
<proteinExistence type="predicted"/>
<gene>
    <name evidence="1" type="ORF">Fcan01_21997</name>
</gene>
<comment type="caution">
    <text evidence="1">The sequence shown here is derived from an EMBL/GenBank/DDBJ whole genome shotgun (WGS) entry which is preliminary data.</text>
</comment>
<name>A0A226DDY7_FOLCA</name>
<protein>
    <recommendedName>
        <fullName evidence="3">Protein kinase domain-containing protein</fullName>
    </recommendedName>
</protein>
<dbReference type="InterPro" id="IPR011009">
    <property type="entry name" value="Kinase-like_dom_sf"/>
</dbReference>
<dbReference type="EMBL" id="LNIX01000023">
    <property type="protein sequence ID" value="OXA43064.1"/>
    <property type="molecule type" value="Genomic_DNA"/>
</dbReference>